<gene>
    <name evidence="3" type="ORF">AVDCRST_MAG07-1912</name>
</gene>
<evidence type="ECO:0000259" key="2">
    <source>
        <dbReference type="Pfam" id="PF01882"/>
    </source>
</evidence>
<dbReference type="EMBL" id="CADCUB010000099">
    <property type="protein sequence ID" value="CAA9333707.1"/>
    <property type="molecule type" value="Genomic_DNA"/>
</dbReference>
<sequence length="323" mass="34192">MSSRLFRPRAGSPPPAPPAPPLASPAAVRRLALQVSSRLDGLLQGDHLGHLPGPGTEPADARIYSPGDDVRRIDWAVTARTGEAHVRQAVAERELETNLLVDLTASMSFGTARNEKRDVAVALAAAVGHLASGPGDRLGAVVLSDAVRRLPARSGRAAVLALLHVLTSTRPLEGAGPSLAQGLTALASPPRRRGLVVVISDLVGPVGQDPDWGAPLRRLTSRHDVVVAEVVDPRELELPSVGTLRLVDPETGRHLEVPTGDRRVRERYAEAAAARRAAWADAVRSAGAGHLVVRTDTDWLPVLAGHLAARRRLRAAGRPPRGR</sequence>
<feature type="compositionally biased region" description="Pro residues" evidence="1">
    <location>
        <begin position="11"/>
        <end position="23"/>
    </location>
</feature>
<proteinExistence type="predicted"/>
<dbReference type="PANTHER" id="PTHR33608">
    <property type="entry name" value="BLL2464 PROTEIN"/>
    <property type="match status" value="1"/>
</dbReference>
<name>A0A6J4LJ98_9ACTN</name>
<dbReference type="AlphaFoldDB" id="A0A6J4LJ98"/>
<reference evidence="3" key="1">
    <citation type="submission" date="2020-02" db="EMBL/GenBank/DDBJ databases">
        <authorList>
            <person name="Meier V. D."/>
        </authorList>
    </citation>
    <scope>NUCLEOTIDE SEQUENCE</scope>
    <source>
        <strain evidence="3">AVDCRST_MAG07</strain>
    </source>
</reference>
<accession>A0A6J4LJ98</accession>
<dbReference type="Pfam" id="PF01882">
    <property type="entry name" value="DUF58"/>
    <property type="match status" value="1"/>
</dbReference>
<dbReference type="InterPro" id="IPR002881">
    <property type="entry name" value="DUF58"/>
</dbReference>
<dbReference type="PANTHER" id="PTHR33608:SF6">
    <property type="entry name" value="BLL2464 PROTEIN"/>
    <property type="match status" value="1"/>
</dbReference>
<organism evidence="3">
    <name type="scientific">uncultured Frankineae bacterium</name>
    <dbReference type="NCBI Taxonomy" id="437475"/>
    <lineage>
        <taxon>Bacteria</taxon>
        <taxon>Bacillati</taxon>
        <taxon>Actinomycetota</taxon>
        <taxon>Actinomycetes</taxon>
        <taxon>Frankiales</taxon>
        <taxon>environmental samples</taxon>
    </lineage>
</organism>
<protein>
    <recommendedName>
        <fullName evidence="2">DUF58 domain-containing protein</fullName>
    </recommendedName>
</protein>
<dbReference type="InterPro" id="IPR036465">
    <property type="entry name" value="vWFA_dom_sf"/>
</dbReference>
<feature type="domain" description="DUF58" evidence="2">
    <location>
        <begin position="60"/>
        <end position="277"/>
    </location>
</feature>
<dbReference type="SUPFAM" id="SSF53300">
    <property type="entry name" value="vWA-like"/>
    <property type="match status" value="1"/>
</dbReference>
<feature type="region of interest" description="Disordered" evidence="1">
    <location>
        <begin position="1"/>
        <end position="25"/>
    </location>
</feature>
<evidence type="ECO:0000313" key="3">
    <source>
        <dbReference type="EMBL" id="CAA9333707.1"/>
    </source>
</evidence>
<evidence type="ECO:0000256" key="1">
    <source>
        <dbReference type="SAM" id="MobiDB-lite"/>
    </source>
</evidence>